<evidence type="ECO:0000313" key="4">
    <source>
        <dbReference type="Proteomes" id="UP000054988"/>
    </source>
</evidence>
<name>A0A0W0F4U7_MONRR</name>
<comment type="caution">
    <text evidence="3">The sequence shown here is derived from an EMBL/GenBank/DDBJ whole genome shotgun (WGS) entry which is preliminary data.</text>
</comment>
<dbReference type="EMBL" id="LATX01002331">
    <property type="protein sequence ID" value="KTB31355.1"/>
    <property type="molecule type" value="Genomic_DNA"/>
</dbReference>
<dbReference type="PANTHER" id="PTHR10039">
    <property type="entry name" value="AMELOGENIN"/>
    <property type="match status" value="1"/>
</dbReference>
<proteinExistence type="predicted"/>
<feature type="domain" description="Nephrocystin 3-like N-terminal" evidence="2">
    <location>
        <begin position="84"/>
        <end position="247"/>
    </location>
</feature>
<dbReference type="Gene3D" id="3.40.50.300">
    <property type="entry name" value="P-loop containing nucleotide triphosphate hydrolases"/>
    <property type="match status" value="1"/>
</dbReference>
<dbReference type="InterPro" id="IPR056884">
    <property type="entry name" value="NPHP3-like_N"/>
</dbReference>
<protein>
    <recommendedName>
        <fullName evidence="2">Nephrocystin 3-like N-terminal domain-containing protein</fullName>
    </recommendedName>
</protein>
<sequence>MNTITSANEVHFSGGQFSNIVNGPQITTNTANTANTTNYFLDSSESILEFLAGKAAINALHDSEQRFPPPNCLPGTRAKMLEKLGRWIEDRRSATKVHWLNGPVGVGKSAIAQTLTEKYAKTRVAASFFFSRTDPTRNKLEAFVATIAYQLITNKSLKGVLCPHIEETIREDPTIFEKSIEHQFQKLILEPCLKVDPDEWESLPGTIVVDGIDECIDIPSQERLLAIFREACTCAVPVPFTFLLCSRPEPRIRHALEHRQFRSLLDQSSIGESDESSRDIRVFLQKSFADLREKHCQYVDSQWPSNDAIDRLVTRSCGQFIFVATVIKYIDTHDDLPSARLETILHMHGQVAPSSPYPDLDLLYHQILSTCPNWDKVCPILRILLTDHTRIPIPKSSNIIWRSPFIISQLLGLEANEVRVLMSRLHSVLYLPDGDYGSNIQILHASFSEFLSDHTRSECFHVQKLERTEHIDCVATTLLLTLAALQTKYPPYVNPQISTPALLAWENLYTSHSEKSLFIYFASRYWTDYCIMVKSPSTNLLAALDDFDPFPALTLVMNQYRGGTLLTYNYTHIPGLKHCLHWAKKLPITPWKFVNTLTSIFQGFTIAFHPGTSLVSMACAIALCEWALANNRLPSVSSRGRDTDRQIDTLHSLYSSNFILGGGHEPLLISADQKVKGEVKGWTCIGVTNRSKSLDILLGGYSTKELLVQDVMNGTYKSAGSNLKKFWHLWRFKCWINGCAQRVGLPNHQALFKIVHQGAKTGCSE</sequence>
<keyword evidence="1" id="KW-0677">Repeat</keyword>
<reference evidence="3 4" key="1">
    <citation type="submission" date="2015-12" db="EMBL/GenBank/DDBJ databases">
        <title>Draft genome sequence of Moniliophthora roreri, the causal agent of frosty pod rot of cacao.</title>
        <authorList>
            <person name="Aime M.C."/>
            <person name="Diaz-Valderrama J.R."/>
            <person name="Kijpornyongpan T."/>
            <person name="Phillips-Mora W."/>
        </authorList>
    </citation>
    <scope>NUCLEOTIDE SEQUENCE [LARGE SCALE GENOMIC DNA]</scope>
    <source>
        <strain evidence="3 4">MCA 2952</strain>
    </source>
</reference>
<dbReference type="AlphaFoldDB" id="A0A0W0F4U7"/>
<gene>
    <name evidence="3" type="ORF">WG66_16066</name>
</gene>
<evidence type="ECO:0000259" key="2">
    <source>
        <dbReference type="Pfam" id="PF24883"/>
    </source>
</evidence>
<dbReference type="InterPro" id="IPR027417">
    <property type="entry name" value="P-loop_NTPase"/>
</dbReference>
<dbReference type="Proteomes" id="UP000054988">
    <property type="component" value="Unassembled WGS sequence"/>
</dbReference>
<evidence type="ECO:0000256" key="1">
    <source>
        <dbReference type="ARBA" id="ARBA00022737"/>
    </source>
</evidence>
<evidence type="ECO:0000313" key="3">
    <source>
        <dbReference type="EMBL" id="KTB31355.1"/>
    </source>
</evidence>
<dbReference type="eggNOG" id="ENOG502QWK4">
    <property type="taxonomic scope" value="Eukaryota"/>
</dbReference>
<accession>A0A0W0F4U7</accession>
<dbReference type="PANTHER" id="PTHR10039:SF14">
    <property type="entry name" value="NACHT DOMAIN-CONTAINING PROTEIN"/>
    <property type="match status" value="1"/>
</dbReference>
<organism evidence="3 4">
    <name type="scientific">Moniliophthora roreri</name>
    <name type="common">Frosty pod rot fungus</name>
    <name type="synonym">Monilia roreri</name>
    <dbReference type="NCBI Taxonomy" id="221103"/>
    <lineage>
        <taxon>Eukaryota</taxon>
        <taxon>Fungi</taxon>
        <taxon>Dikarya</taxon>
        <taxon>Basidiomycota</taxon>
        <taxon>Agaricomycotina</taxon>
        <taxon>Agaricomycetes</taxon>
        <taxon>Agaricomycetidae</taxon>
        <taxon>Agaricales</taxon>
        <taxon>Marasmiineae</taxon>
        <taxon>Marasmiaceae</taxon>
        <taxon>Moniliophthora</taxon>
    </lineage>
</organism>
<dbReference type="SUPFAM" id="SSF52540">
    <property type="entry name" value="P-loop containing nucleoside triphosphate hydrolases"/>
    <property type="match status" value="1"/>
</dbReference>
<dbReference type="Pfam" id="PF24883">
    <property type="entry name" value="NPHP3_N"/>
    <property type="match status" value="1"/>
</dbReference>